<dbReference type="GO" id="GO:0051020">
    <property type="term" value="F:GTPase binding"/>
    <property type="evidence" value="ECO:0007669"/>
    <property type="project" value="TreeGrafter"/>
</dbReference>
<organism evidence="4 5">
    <name type="scientific">Phlebotomus papatasi</name>
    <name type="common">Sandfly</name>
    <dbReference type="NCBI Taxonomy" id="29031"/>
    <lineage>
        <taxon>Eukaryota</taxon>
        <taxon>Metazoa</taxon>
        <taxon>Ecdysozoa</taxon>
        <taxon>Arthropoda</taxon>
        <taxon>Hexapoda</taxon>
        <taxon>Insecta</taxon>
        <taxon>Pterygota</taxon>
        <taxon>Neoptera</taxon>
        <taxon>Endopterygota</taxon>
        <taxon>Diptera</taxon>
        <taxon>Nematocera</taxon>
        <taxon>Psychodoidea</taxon>
        <taxon>Psychodidae</taxon>
        <taxon>Phlebotomus</taxon>
        <taxon>Phlebotomus</taxon>
    </lineage>
</organism>
<dbReference type="Gene3D" id="6.20.240.20">
    <property type="match status" value="1"/>
</dbReference>
<dbReference type="Proteomes" id="UP000092462">
    <property type="component" value="Unassembled WGS sequence"/>
</dbReference>
<dbReference type="Pfam" id="PF01843">
    <property type="entry name" value="DIL"/>
    <property type="match status" value="1"/>
</dbReference>
<dbReference type="VEuPathDB" id="VectorBase:PPAI006951"/>
<dbReference type="InterPro" id="IPR002710">
    <property type="entry name" value="Dilute_dom"/>
</dbReference>
<proteinExistence type="inferred from homology"/>
<feature type="coiled-coil region" evidence="2">
    <location>
        <begin position="510"/>
        <end position="598"/>
    </location>
</feature>
<dbReference type="InterPro" id="IPR000048">
    <property type="entry name" value="IQ_motif_EF-hand-BS"/>
</dbReference>
<dbReference type="CDD" id="cd15470">
    <property type="entry name" value="Myo5_CBD"/>
    <property type="match status" value="1"/>
</dbReference>
<dbReference type="PROSITE" id="PS51456">
    <property type="entry name" value="MYOSIN_MOTOR"/>
    <property type="match status" value="1"/>
</dbReference>
<dbReference type="PROSITE" id="PS51126">
    <property type="entry name" value="DILUTE"/>
    <property type="match status" value="1"/>
</dbReference>
<dbReference type="InterPro" id="IPR058662">
    <property type="entry name" value="Myo5a/b_dom"/>
</dbReference>
<dbReference type="VEuPathDB" id="VectorBase:PPAPM1_003248"/>
<feature type="coiled-coil region" evidence="2">
    <location>
        <begin position="631"/>
        <end position="726"/>
    </location>
</feature>
<dbReference type="Pfam" id="PF00612">
    <property type="entry name" value="IQ"/>
    <property type="match status" value="5"/>
</dbReference>
<dbReference type="SMART" id="SM00015">
    <property type="entry name" value="IQ"/>
    <property type="match status" value="6"/>
</dbReference>
<keyword evidence="1" id="KW-0518">Myosin</keyword>
<dbReference type="GO" id="GO:0016459">
    <property type="term" value="C:myosin complex"/>
    <property type="evidence" value="ECO:0007669"/>
    <property type="project" value="UniProtKB-KW"/>
</dbReference>
<dbReference type="SUPFAM" id="SSF52540">
    <property type="entry name" value="P-loop containing nucleoside triphosphate hydrolases"/>
    <property type="match status" value="2"/>
</dbReference>
<comment type="caution">
    <text evidence="1">Lacks conserved residue(s) required for the propagation of feature annotation.</text>
</comment>
<feature type="region of interest" description="Disordered" evidence="3">
    <location>
        <begin position="926"/>
        <end position="947"/>
    </location>
</feature>
<evidence type="ECO:0000256" key="3">
    <source>
        <dbReference type="SAM" id="MobiDB-lite"/>
    </source>
</evidence>
<evidence type="ECO:0000256" key="1">
    <source>
        <dbReference type="PROSITE-ProRule" id="PRU00782"/>
    </source>
</evidence>
<dbReference type="GO" id="GO:0003774">
    <property type="term" value="F:cytoskeletal motor activity"/>
    <property type="evidence" value="ECO:0007669"/>
    <property type="project" value="InterPro"/>
</dbReference>
<evidence type="ECO:0000313" key="4">
    <source>
        <dbReference type="EnsemblMetazoa" id="PPAI006951-PA"/>
    </source>
</evidence>
<feature type="compositionally biased region" description="Basic and acidic residues" evidence="3">
    <location>
        <begin position="475"/>
        <end position="486"/>
    </location>
</feature>
<dbReference type="PANTHER" id="PTHR16027:SF6">
    <property type="entry name" value="DILUTE DOMAIN-CONTAINING PROTEIN"/>
    <property type="match status" value="1"/>
</dbReference>
<accession>A0A1B0DFZ0</accession>
<feature type="region of interest" description="Disordered" evidence="3">
    <location>
        <begin position="475"/>
        <end position="496"/>
    </location>
</feature>
<feature type="compositionally biased region" description="Polar residues" evidence="3">
    <location>
        <begin position="487"/>
        <end position="496"/>
    </location>
</feature>
<dbReference type="PROSITE" id="PS50096">
    <property type="entry name" value="IQ"/>
    <property type="match status" value="6"/>
</dbReference>
<keyword evidence="5" id="KW-1185">Reference proteome</keyword>
<protein>
    <recommendedName>
        <fullName evidence="6">Dilute domain-containing protein</fullName>
    </recommendedName>
</protein>
<evidence type="ECO:0000256" key="2">
    <source>
        <dbReference type="SAM" id="Coils"/>
    </source>
</evidence>
<keyword evidence="1" id="KW-0009">Actin-binding</keyword>
<dbReference type="EMBL" id="AJVK01059134">
    <property type="status" value="NOT_ANNOTATED_CDS"/>
    <property type="molecule type" value="Genomic_DNA"/>
</dbReference>
<dbReference type="GO" id="GO:0003779">
    <property type="term" value="F:actin binding"/>
    <property type="evidence" value="ECO:0007669"/>
    <property type="project" value="UniProtKB-KW"/>
</dbReference>
<keyword evidence="1" id="KW-0505">Motor protein</keyword>
<dbReference type="AlphaFoldDB" id="A0A1B0DFZ0"/>
<dbReference type="InterPro" id="IPR027417">
    <property type="entry name" value="P-loop_NTPase"/>
</dbReference>
<name>A0A1B0DFZ0_PHLPP</name>
<dbReference type="InterPro" id="IPR001609">
    <property type="entry name" value="Myosin_head_motor_dom-like"/>
</dbReference>
<sequence>ISSFAVQPNEDKKAFNWEPAKIVQQLRACGVLETVRISAAGFPSRWTYEDFYARYRLLGRRVHLVDWNVKATCTNIVKTWIQDEDQYRYGHTQIFFRAGQVAFLEQARSDVRRKYIIKVQSFVRRFIYRRRYVKIKRSVLLIQTYSRGYLARVRAEGIRRERAAIKLQRYVRGWICRRKYLRLRRVALGLQTYGRGMFARERYRIKLDNFKATEIQRFCRGYLARRRFALKRQRIVLCQAAIRAFLARKLYKRMKAEARTVAHIQMRYKGLENKIISMQQRMDEINKENLALKAKVSEIPELKQKVEVAKAMENEVKALRAALAERDGALEMMKKELDRERDEKMAIVEEKATDEAKWNEQRASWRRENEELKMQVEEMVEMAKKEDSTVTRARLLSEVDTNEVHQAFQKTVKDKDTLETENYLLKEEINRLQRLVENPNYYRSHSRSISNASSQNEEDFGYMSGKNTLEIRKEATSTPKRSDVRNTETAMTPTAGSSPTALILRLRKLVEEEKHRGEMLQQKLMRIESKNSKTPASTEDSIRISELEMENEKLRQDYQLLRNSINRGVEQKELEAQYDALQEELKRRRDECVQLKVVLAEQSQSLRTLGGTAMRNGADRVQDGNELIEAFQAQKLVNRQLESELTALTEENNAKLAELSQQNDELKSEKNKLQAIVEEALASGDIGDSQSLIFLKHELEKTVVDYVEQKEIINEMTRKLSELKKINGILSARLRENGISDALELTEDASENLVTVKRKAQVYQGIFKYRAEDEGKIIQRLTADFKPRTAITLLPGLPAYIILMCIRYTDLINSDQHVRTLLTNFVVQVRKLYVSRTPTDNRVLWLTNMLKLHNLLKQYGGIDEYIRLNTDAQNQQQLKNFDLSEYRQVIYEKIISFYEHLVRQVQDLIKPVIVPAILDHDEMARGKSSRSRTVSLDMASPPGQGTEPKSLVDQLDHYYKQFRFFGLDDCYIEQVLKQLMYYICAIALNNLMLRQELCMWITGMKIRYNVGCIETWARENKLPKEILTPLQPLIQVSSLLQSRKSEEDVQTIYDLCSCLTSAQVLKIIKSYTLDDCENPIKPIFIEKLTKKLQEREKNSGENTTFTTDENFVHPLVVVYKHCEIRLEEIDLTTHSQFGWTPDQNLRR</sequence>
<dbReference type="GO" id="GO:0005524">
    <property type="term" value="F:ATP binding"/>
    <property type="evidence" value="ECO:0007669"/>
    <property type="project" value="InterPro"/>
</dbReference>
<reference evidence="4" key="1">
    <citation type="submission" date="2022-08" db="UniProtKB">
        <authorList>
            <consortium name="EnsemblMetazoa"/>
        </authorList>
    </citation>
    <scope>IDENTIFICATION</scope>
    <source>
        <strain evidence="4">Israel</strain>
    </source>
</reference>
<dbReference type="SMART" id="SM01132">
    <property type="entry name" value="DIL"/>
    <property type="match status" value="1"/>
</dbReference>
<dbReference type="Gene3D" id="1.20.5.190">
    <property type="match status" value="3"/>
</dbReference>
<evidence type="ECO:0008006" key="6">
    <source>
        <dbReference type="Google" id="ProtNLM"/>
    </source>
</evidence>
<dbReference type="EnsemblMetazoa" id="PPAI006951-RA">
    <property type="protein sequence ID" value="PPAI006951-PA"/>
    <property type="gene ID" value="PPAI006951"/>
</dbReference>
<comment type="similarity">
    <text evidence="1">Belongs to the TRAFAC class myosin-kinesin ATPase superfamily. Myosin family.</text>
</comment>
<feature type="coiled-coil region" evidence="2">
    <location>
        <begin position="268"/>
        <end position="386"/>
    </location>
</feature>
<dbReference type="Pfam" id="PF00063">
    <property type="entry name" value="Myosin_head"/>
    <property type="match status" value="1"/>
</dbReference>
<dbReference type="PANTHER" id="PTHR16027">
    <property type="entry name" value="DILUTE DOMAIN-CONTAINING PROTEIN YPR089W"/>
    <property type="match status" value="1"/>
</dbReference>
<keyword evidence="2" id="KW-0175">Coiled coil</keyword>
<dbReference type="Pfam" id="PF25966">
    <property type="entry name" value="Myo5a"/>
    <property type="match status" value="1"/>
</dbReference>
<dbReference type="InterPro" id="IPR052072">
    <property type="entry name" value="Vascular_dev_regulator"/>
</dbReference>
<evidence type="ECO:0000313" key="5">
    <source>
        <dbReference type="Proteomes" id="UP000092462"/>
    </source>
</evidence>